<sequence length="68" mass="8034">MNGKNLPLNWMSSLKQLRRTGLPFFLFISQLCQNLTIDIKMTIDPNDANHIRYCDNFLYFYSADNFPN</sequence>
<evidence type="ECO:0000313" key="1">
    <source>
        <dbReference type="EnsemblMetazoa" id="OVOC3479.1"/>
    </source>
</evidence>
<organism evidence="1 2">
    <name type="scientific">Onchocerca volvulus</name>
    <dbReference type="NCBI Taxonomy" id="6282"/>
    <lineage>
        <taxon>Eukaryota</taxon>
        <taxon>Metazoa</taxon>
        <taxon>Ecdysozoa</taxon>
        <taxon>Nematoda</taxon>
        <taxon>Chromadorea</taxon>
        <taxon>Rhabditida</taxon>
        <taxon>Spirurina</taxon>
        <taxon>Spiruromorpha</taxon>
        <taxon>Filarioidea</taxon>
        <taxon>Onchocercidae</taxon>
        <taxon>Onchocerca</taxon>
    </lineage>
</organism>
<proteinExistence type="predicted"/>
<protein>
    <submittedName>
        <fullName evidence="1">Uncharacterized protein</fullName>
    </submittedName>
</protein>
<name>A0A8R1XTU3_ONCVO</name>
<dbReference type="Proteomes" id="UP000024404">
    <property type="component" value="Unassembled WGS sequence"/>
</dbReference>
<accession>A0A8R1XTU3</accession>
<dbReference type="AlphaFoldDB" id="A0A8R1XTU3"/>
<dbReference type="EnsemblMetazoa" id="OVOC3479.1">
    <property type="protein sequence ID" value="OVOC3479.1"/>
    <property type="gene ID" value="WBGene00240288"/>
</dbReference>
<dbReference type="EMBL" id="CMVM020000116">
    <property type="status" value="NOT_ANNOTATED_CDS"/>
    <property type="molecule type" value="Genomic_DNA"/>
</dbReference>
<keyword evidence="2" id="KW-1185">Reference proteome</keyword>
<reference evidence="1" key="2">
    <citation type="submission" date="2022-06" db="UniProtKB">
        <authorList>
            <consortium name="EnsemblMetazoa"/>
        </authorList>
    </citation>
    <scope>IDENTIFICATION</scope>
</reference>
<reference evidence="2" key="1">
    <citation type="submission" date="2013-10" db="EMBL/GenBank/DDBJ databases">
        <title>Genome sequencing of Onchocerca volvulus.</title>
        <authorList>
            <person name="Cotton J."/>
            <person name="Tsai J."/>
            <person name="Stanley E."/>
            <person name="Tracey A."/>
            <person name="Holroyd N."/>
            <person name="Lustigman S."/>
            <person name="Berriman M."/>
        </authorList>
    </citation>
    <scope>NUCLEOTIDE SEQUENCE</scope>
</reference>
<evidence type="ECO:0000313" key="2">
    <source>
        <dbReference type="Proteomes" id="UP000024404"/>
    </source>
</evidence>